<dbReference type="GO" id="GO:0016803">
    <property type="term" value="F:ether hydrolase activity"/>
    <property type="evidence" value="ECO:0007669"/>
    <property type="project" value="TreeGrafter"/>
</dbReference>
<dbReference type="PANTHER" id="PTHR10088:SF4">
    <property type="entry name" value="GLUCOKINASE REGULATORY PROTEIN"/>
    <property type="match status" value="1"/>
</dbReference>
<evidence type="ECO:0000313" key="3">
    <source>
        <dbReference type="EMBL" id="TCN26084.1"/>
    </source>
</evidence>
<comment type="caution">
    <text evidence="3">The sequence shown here is derived from an EMBL/GenBank/DDBJ whole genome shotgun (WGS) entry which is preliminary data.</text>
</comment>
<dbReference type="PANTHER" id="PTHR10088">
    <property type="entry name" value="GLUCOKINASE REGULATORY PROTEIN"/>
    <property type="match status" value="1"/>
</dbReference>
<dbReference type="FunFam" id="1.10.8.1080:FF:000001">
    <property type="entry name" value="N-acetylmuramic acid 6-phosphate etherase"/>
    <property type="match status" value="1"/>
</dbReference>
<keyword evidence="4" id="KW-1185">Reference proteome</keyword>
<dbReference type="GO" id="GO:0097367">
    <property type="term" value="F:carbohydrate derivative binding"/>
    <property type="evidence" value="ECO:0007669"/>
    <property type="project" value="InterPro"/>
</dbReference>
<reference evidence="3 4" key="1">
    <citation type="journal article" date="2015" name="Stand. Genomic Sci.">
        <title>Genomic Encyclopedia of Bacterial and Archaeal Type Strains, Phase III: the genomes of soil and plant-associated and newly described type strains.</title>
        <authorList>
            <person name="Whitman W.B."/>
            <person name="Woyke T."/>
            <person name="Klenk H.P."/>
            <person name="Zhou Y."/>
            <person name="Lilburn T.G."/>
            <person name="Beck B.J."/>
            <person name="De Vos P."/>
            <person name="Vandamme P."/>
            <person name="Eisen J.A."/>
            <person name="Garrity G."/>
            <person name="Hugenholtz P."/>
            <person name="Kyrpides N.C."/>
        </authorList>
    </citation>
    <scope>NUCLEOTIDE SEQUENCE [LARGE SCALE GENOMIC DNA]</scope>
    <source>
        <strain evidence="3 4">CV53</strain>
    </source>
</reference>
<dbReference type="GO" id="GO:0046348">
    <property type="term" value="P:amino sugar catabolic process"/>
    <property type="evidence" value="ECO:0007669"/>
    <property type="project" value="TreeGrafter"/>
</dbReference>
<dbReference type="SUPFAM" id="SSF53697">
    <property type="entry name" value="SIS domain"/>
    <property type="match status" value="1"/>
</dbReference>
<dbReference type="InterPro" id="IPR040190">
    <property type="entry name" value="MURQ/GCKR"/>
</dbReference>
<gene>
    <name evidence="3" type="ORF">EV146_104191</name>
</gene>
<dbReference type="Gene3D" id="1.10.8.1080">
    <property type="match status" value="1"/>
</dbReference>
<accession>A0A4R2BJD4</accession>
<dbReference type="Pfam" id="PF20741">
    <property type="entry name" value="GKRP-like_C"/>
    <property type="match status" value="1"/>
</dbReference>
<evidence type="ECO:0000313" key="4">
    <source>
        <dbReference type="Proteomes" id="UP000295689"/>
    </source>
</evidence>
<dbReference type="PROSITE" id="PS01272">
    <property type="entry name" value="GCKR"/>
    <property type="match status" value="1"/>
</dbReference>
<dbReference type="InterPro" id="IPR005486">
    <property type="entry name" value="Glucokinase_regulatory_CS"/>
</dbReference>
<evidence type="ECO:0000256" key="1">
    <source>
        <dbReference type="ARBA" id="ARBA00023239"/>
    </source>
</evidence>
<keyword evidence="1" id="KW-0456">Lyase</keyword>
<dbReference type="Proteomes" id="UP000295689">
    <property type="component" value="Unassembled WGS sequence"/>
</dbReference>
<evidence type="ECO:0000256" key="2">
    <source>
        <dbReference type="ARBA" id="ARBA00023277"/>
    </source>
</evidence>
<dbReference type="GO" id="GO:0016835">
    <property type="term" value="F:carbon-oxygen lyase activity"/>
    <property type="evidence" value="ECO:0007669"/>
    <property type="project" value="TreeGrafter"/>
</dbReference>
<dbReference type="InterPro" id="IPR046348">
    <property type="entry name" value="SIS_dom_sf"/>
</dbReference>
<organism evidence="3 4">
    <name type="scientific">Mesobacillus foraminis</name>
    <dbReference type="NCBI Taxonomy" id="279826"/>
    <lineage>
        <taxon>Bacteria</taxon>
        <taxon>Bacillati</taxon>
        <taxon>Bacillota</taxon>
        <taxon>Bacilli</taxon>
        <taxon>Bacillales</taxon>
        <taxon>Bacillaceae</taxon>
        <taxon>Mesobacillus</taxon>
    </lineage>
</organism>
<proteinExistence type="predicted"/>
<evidence type="ECO:0008006" key="5">
    <source>
        <dbReference type="Google" id="ProtNLM"/>
    </source>
</evidence>
<dbReference type="GO" id="GO:0009254">
    <property type="term" value="P:peptidoglycan turnover"/>
    <property type="evidence" value="ECO:0007669"/>
    <property type="project" value="TreeGrafter"/>
</dbReference>
<dbReference type="AlphaFoldDB" id="A0A4R2BJD4"/>
<dbReference type="Gene3D" id="3.40.50.10490">
    <property type="entry name" value="Glucose-6-phosphate isomerase like protein, domain 1"/>
    <property type="match status" value="1"/>
</dbReference>
<protein>
    <recommendedName>
        <fullName evidence="5">N-acetylmuramic acid 6-phosphate etherase</fullName>
    </recommendedName>
</protein>
<dbReference type="EMBL" id="SLVV01000004">
    <property type="protein sequence ID" value="TCN26084.1"/>
    <property type="molecule type" value="Genomic_DNA"/>
</dbReference>
<name>A0A4R2BJD4_9BACI</name>
<sequence>MIVGPEVLAGSTRLKAATAHKMILNMISTASMILLGKAYENLMVDVHVSNHKLKVRAINIICQITGVSSNAAEEALESAGLQVKPAIVMLKADINAKRAAELLKQANGYVRNAILLANKDRD</sequence>
<keyword evidence="2" id="KW-0119">Carbohydrate metabolism</keyword>